<evidence type="ECO:0000313" key="3">
    <source>
        <dbReference type="Proteomes" id="UP000002964"/>
    </source>
</evidence>
<proteinExistence type="predicted"/>
<sequence>MKNIQLLALSIWLTFTSAVAFAGQELCSAIENTIGVNPPTTVDSIGTPLSRTEKDVQNEFDDSLDKSILLKYPNGYVDFYYVTHLNKFIFYGAQLQRESFNPTINAAIPDTIDSLQQMHGYPNNQTSDALLYYCDISETSYVEIFHQDKEITSFKYTQEML</sequence>
<name>H8YYX2_9GAMM</name>
<reference evidence="3" key="1">
    <citation type="submission" date="2011-06" db="EMBL/GenBank/DDBJ databases">
        <authorList>
            <consortium name="US DOE Joint Genome Institute (JGI-PGF)"/>
            <person name="Lucas S."/>
            <person name="Han J."/>
            <person name="Lapidus A."/>
            <person name="Cheng J.-F."/>
            <person name="Goodwin L."/>
            <person name="Pitluck S."/>
            <person name="Peters L."/>
            <person name="Land M.L."/>
            <person name="Hauser L."/>
            <person name="Vogl K."/>
            <person name="Liu Z."/>
            <person name="Overmann J."/>
            <person name="Frigaard N.-U."/>
            <person name="Bryant D.A."/>
            <person name="Woyke T.J."/>
        </authorList>
    </citation>
    <scope>NUCLEOTIDE SEQUENCE [LARGE SCALE GENOMIC DNA]</scope>
    <source>
        <strain evidence="3">970</strain>
    </source>
</reference>
<dbReference type="Proteomes" id="UP000002964">
    <property type="component" value="Unassembled WGS sequence"/>
</dbReference>
<gene>
    <name evidence="2" type="ORF">Thi970DRAFT_01329</name>
</gene>
<organism evidence="2 3">
    <name type="scientific">Thiorhodovibrio frisius</name>
    <dbReference type="NCBI Taxonomy" id="631362"/>
    <lineage>
        <taxon>Bacteria</taxon>
        <taxon>Pseudomonadati</taxon>
        <taxon>Pseudomonadota</taxon>
        <taxon>Gammaproteobacteria</taxon>
        <taxon>Chromatiales</taxon>
        <taxon>Chromatiaceae</taxon>
        <taxon>Thiorhodovibrio</taxon>
    </lineage>
</organism>
<feature type="chain" id="PRO_5003617607" description="Beta-lactamase-inhibitor-like PepSY-like domain-containing protein" evidence="1">
    <location>
        <begin position="23"/>
        <end position="161"/>
    </location>
</feature>
<evidence type="ECO:0000256" key="1">
    <source>
        <dbReference type="SAM" id="SignalP"/>
    </source>
</evidence>
<dbReference type="EMBL" id="JH603168">
    <property type="protein sequence ID" value="EIC23648.1"/>
    <property type="molecule type" value="Genomic_DNA"/>
</dbReference>
<keyword evidence="3" id="KW-1185">Reference proteome</keyword>
<keyword evidence="1" id="KW-0732">Signal</keyword>
<accession>H8YYX2</accession>
<dbReference type="AlphaFoldDB" id="H8YYX2"/>
<dbReference type="HOGENOM" id="CLU_1642949_0_0_6"/>
<protein>
    <recommendedName>
        <fullName evidence="4">Beta-lactamase-inhibitor-like PepSY-like domain-containing protein</fullName>
    </recommendedName>
</protein>
<evidence type="ECO:0008006" key="4">
    <source>
        <dbReference type="Google" id="ProtNLM"/>
    </source>
</evidence>
<reference evidence="2 3" key="2">
    <citation type="submission" date="2011-11" db="EMBL/GenBank/DDBJ databases">
        <authorList>
            <consortium name="US DOE Joint Genome Institute"/>
            <person name="Lucas S."/>
            <person name="Han J."/>
            <person name="Lapidus A."/>
            <person name="Cheng J.-F."/>
            <person name="Goodwin L."/>
            <person name="Pitluck S."/>
            <person name="Peters L."/>
            <person name="Ovchinnikova G."/>
            <person name="Zhang X."/>
            <person name="Detter J.C."/>
            <person name="Han C."/>
            <person name="Tapia R."/>
            <person name="Land M."/>
            <person name="Hauser L."/>
            <person name="Kyrpides N."/>
            <person name="Ivanova N."/>
            <person name="Pagani I."/>
            <person name="Vogl K."/>
            <person name="Liu Z."/>
            <person name="Overmann J."/>
            <person name="Frigaard N.-U."/>
            <person name="Bryant D."/>
            <person name="Woyke T."/>
        </authorList>
    </citation>
    <scope>NUCLEOTIDE SEQUENCE [LARGE SCALE GENOMIC DNA]</scope>
    <source>
        <strain evidence="2 3">970</strain>
    </source>
</reference>
<feature type="signal peptide" evidence="1">
    <location>
        <begin position="1"/>
        <end position="22"/>
    </location>
</feature>
<dbReference type="RefSeq" id="WP_009147731.1">
    <property type="nucleotide sequence ID" value="NZ_CP121471.1"/>
</dbReference>
<evidence type="ECO:0000313" key="2">
    <source>
        <dbReference type="EMBL" id="EIC23648.1"/>
    </source>
</evidence>